<evidence type="ECO:0000313" key="1">
    <source>
        <dbReference type="EMBL" id="CAE8636555.1"/>
    </source>
</evidence>
<dbReference type="AlphaFoldDB" id="A0A813HG15"/>
<dbReference type="SUPFAM" id="SSF53254">
    <property type="entry name" value="Phosphoglycerate mutase-like"/>
    <property type="match status" value="1"/>
</dbReference>
<dbReference type="InterPro" id="IPR029033">
    <property type="entry name" value="His_PPase_superfam"/>
</dbReference>
<sequence length="327" mass="35618">MANGTAFLGAARPTGAEKTSSVVKTVYLIRHGEALHNVLEQQAKHGAAAEAHALGLSKGTAQFNALVVEARRRVLNDETLADAELTTAGEAQAEDARRDVEMLAAKYGLPLPTRVLVSPLQRALQTAGIIFPDHPCVQVHSELRERRTGLPCDQPSSPKMMKNSPSFSSFDFSDILSEEEATYSEEGIRGGFFEQEEGIRVEETGCMMTGRRVQNRSISSMSDIDGLEDASQLRLRTFQLIDLLSKLEDEALCVVTHKGYLRELERGPFGQSKAPEFGTAEVRVYDVLLSTDGLATSLRYCRSESSFATAPVPAELISRTAARLMGA</sequence>
<dbReference type="Pfam" id="PF00300">
    <property type="entry name" value="His_Phos_1"/>
    <property type="match status" value="1"/>
</dbReference>
<dbReference type="EMBL" id="CAJNNV010031509">
    <property type="protein sequence ID" value="CAE8636555.1"/>
    <property type="molecule type" value="Genomic_DNA"/>
</dbReference>
<comment type="caution">
    <text evidence="1">The sequence shown here is derived from an EMBL/GenBank/DDBJ whole genome shotgun (WGS) entry which is preliminary data.</text>
</comment>
<accession>A0A813HG15</accession>
<dbReference type="GO" id="GO:0005829">
    <property type="term" value="C:cytosol"/>
    <property type="evidence" value="ECO:0007669"/>
    <property type="project" value="TreeGrafter"/>
</dbReference>
<dbReference type="InterPro" id="IPR001345">
    <property type="entry name" value="PG/BPGM_mutase_AS"/>
</dbReference>
<dbReference type="Gene3D" id="3.40.50.1240">
    <property type="entry name" value="Phosphoglycerate mutase-like"/>
    <property type="match status" value="1"/>
</dbReference>
<dbReference type="PANTHER" id="PTHR48100:SF44">
    <property type="entry name" value="PHOSPHATASE C1620.13-RELATED"/>
    <property type="match status" value="1"/>
</dbReference>
<dbReference type="SMART" id="SM00855">
    <property type="entry name" value="PGAM"/>
    <property type="match status" value="1"/>
</dbReference>
<evidence type="ECO:0000313" key="2">
    <source>
        <dbReference type="Proteomes" id="UP000654075"/>
    </source>
</evidence>
<dbReference type="InterPro" id="IPR050275">
    <property type="entry name" value="PGM_Phosphatase"/>
</dbReference>
<reference evidence="1" key="1">
    <citation type="submission" date="2021-02" db="EMBL/GenBank/DDBJ databases">
        <authorList>
            <person name="Dougan E. K."/>
            <person name="Rhodes N."/>
            <person name="Thang M."/>
            <person name="Chan C."/>
        </authorList>
    </citation>
    <scope>NUCLEOTIDE SEQUENCE</scope>
</reference>
<dbReference type="Proteomes" id="UP000654075">
    <property type="component" value="Unassembled WGS sequence"/>
</dbReference>
<keyword evidence="2" id="KW-1185">Reference proteome</keyword>
<name>A0A813HG15_POLGL</name>
<dbReference type="OrthoDB" id="432857at2759"/>
<organism evidence="1 2">
    <name type="scientific">Polarella glacialis</name>
    <name type="common">Dinoflagellate</name>
    <dbReference type="NCBI Taxonomy" id="89957"/>
    <lineage>
        <taxon>Eukaryota</taxon>
        <taxon>Sar</taxon>
        <taxon>Alveolata</taxon>
        <taxon>Dinophyceae</taxon>
        <taxon>Suessiales</taxon>
        <taxon>Suessiaceae</taxon>
        <taxon>Polarella</taxon>
    </lineage>
</organism>
<dbReference type="PROSITE" id="PS00175">
    <property type="entry name" value="PG_MUTASE"/>
    <property type="match status" value="1"/>
</dbReference>
<dbReference type="InterPro" id="IPR013078">
    <property type="entry name" value="His_Pase_superF_clade-1"/>
</dbReference>
<dbReference type="GO" id="GO:0016791">
    <property type="term" value="F:phosphatase activity"/>
    <property type="evidence" value="ECO:0007669"/>
    <property type="project" value="TreeGrafter"/>
</dbReference>
<dbReference type="OMA" id="NIDICGT"/>
<dbReference type="PANTHER" id="PTHR48100">
    <property type="entry name" value="BROAD-SPECIFICITY PHOSPHATASE YOR283W-RELATED"/>
    <property type="match status" value="1"/>
</dbReference>
<proteinExistence type="predicted"/>
<protein>
    <submittedName>
        <fullName evidence="1">Uncharacterized protein</fullName>
    </submittedName>
</protein>
<dbReference type="CDD" id="cd07067">
    <property type="entry name" value="HP_PGM_like"/>
    <property type="match status" value="1"/>
</dbReference>
<gene>
    <name evidence="1" type="ORF">PGLA1383_LOCUS51984</name>
</gene>